<keyword evidence="6" id="KW-0843">Virulence</keyword>
<name>A0A366X1W9_9RHOB</name>
<dbReference type="PROSITE" id="PS00330">
    <property type="entry name" value="HEMOLYSIN_CALCIUM"/>
    <property type="match status" value="3"/>
</dbReference>
<organism evidence="9 10">
    <name type="scientific">Phaeobacter gallaeciensis</name>
    <dbReference type="NCBI Taxonomy" id="60890"/>
    <lineage>
        <taxon>Bacteria</taxon>
        <taxon>Pseudomonadati</taxon>
        <taxon>Pseudomonadota</taxon>
        <taxon>Alphaproteobacteria</taxon>
        <taxon>Rhodobacterales</taxon>
        <taxon>Roseobacteraceae</taxon>
        <taxon>Phaeobacter</taxon>
    </lineage>
</organism>
<dbReference type="GO" id="GO:0090729">
    <property type="term" value="F:toxin activity"/>
    <property type="evidence" value="ECO:0007669"/>
    <property type="project" value="UniProtKB-KW"/>
</dbReference>
<protein>
    <submittedName>
        <fullName evidence="9">Type I secretion protein</fullName>
    </submittedName>
</protein>
<accession>A0A366X1W9</accession>
<dbReference type="OrthoDB" id="5242885at2"/>
<dbReference type="InterPro" id="IPR017853">
    <property type="entry name" value="GH"/>
</dbReference>
<keyword evidence="5" id="KW-0677">Repeat</keyword>
<evidence type="ECO:0000256" key="7">
    <source>
        <dbReference type="ARBA" id="ARBA00023136"/>
    </source>
</evidence>
<dbReference type="InterPro" id="IPR001343">
    <property type="entry name" value="Hemolysn_Ca-bd"/>
</dbReference>
<evidence type="ECO:0000313" key="9">
    <source>
        <dbReference type="EMBL" id="RBW57639.1"/>
    </source>
</evidence>
<dbReference type="Gene3D" id="2.150.10.10">
    <property type="entry name" value="Serralysin-like metalloprotease, C-terminal"/>
    <property type="match status" value="3"/>
</dbReference>
<evidence type="ECO:0000256" key="5">
    <source>
        <dbReference type="ARBA" id="ARBA00022737"/>
    </source>
</evidence>
<evidence type="ECO:0000256" key="1">
    <source>
        <dbReference type="ARBA" id="ARBA00004370"/>
    </source>
</evidence>
<dbReference type="SUPFAM" id="SSF51445">
    <property type="entry name" value="(Trans)glycosidases"/>
    <property type="match status" value="1"/>
</dbReference>
<proteinExistence type="predicted"/>
<feature type="compositionally biased region" description="Acidic residues" evidence="8">
    <location>
        <begin position="267"/>
        <end position="276"/>
    </location>
</feature>
<keyword evidence="4" id="KW-0800">Toxin</keyword>
<dbReference type="AlphaFoldDB" id="A0A366X1W9"/>
<evidence type="ECO:0000256" key="2">
    <source>
        <dbReference type="ARBA" id="ARBA00004613"/>
    </source>
</evidence>
<dbReference type="PRINTS" id="PR00313">
    <property type="entry name" value="CABNDNGRPT"/>
</dbReference>
<dbReference type="Proteomes" id="UP000252706">
    <property type="component" value="Unassembled WGS sequence"/>
</dbReference>
<sequence>MLALAAIFTVFTVALWYDDSDSTVLSEDDELDAESEADSEVVLEAEIEDLAMFLGDDTGEDIVGTSEADFIDGRGGNDLLEAGGGDDSVLGGSGNDLISAGAGTDTLQGEDGDDILSALDGPEGLGTADELYGGDGNDQLFGDDGDQMTGGQGIDVFDVAVGLGDSEPVVIKDFIFFPGEEGEDIERINFVNSEGLLVPRNELLGSALSIQDDPEGNGAQLIYEGQVVALVEDHTAEELNHQSNWIGNFTPHETSYLEDNDFLAGEESPEGSDDDFFGGPGDDVIYGNNGQDYLRGDEGDDYISAIDGPSSVGTPDVLIGGEGNDTLTGDDGDFFFGAEGLDLFEVAIPDAESDLPVILLDIGQNNTAEDTELLQIVDGDGSPLGPEDIAENLTISVDEESGDSILAYRDQQFAIIRGVDVSLWGDQTSWIANFSTDLGEGEPAPAPPSPPPVQSGNIVTMDLESHASTGNVVTQSLFGANTVFNINTESGTPLANYTSSVDTLGVEHLRFPAGQGDDLARKEDGAEWLNVVKLENNANGELDLRPEVRNMLDWVNEQNAAGNQTKVTLVIPTKHLSAEEYVGFGPDIEDFVDRVVTEYPDAIEAFEIGNEYWRMGETSYSAKANIAAVSIENGLESAGISEADQPSIIVQMGSPFSGSEYHSSVDDRGFIARNADSNQAIIDGLGSEARSAIDGVVEHYYYDSRGETFSDRSAEKDFIPQDFNVWEDNFDKELDLHLTEWNVRINNLSQNGMVSASVLNEQVENMLEMGVDVAHIWAVQHNTATDLVGPPREQPMLDDAGRVTNSIRGATFDLMSSSLVGTELIETTFSNDDGGVEINAFQSETKTVVYVASRSLDSTLLDLDLSSLIPEIESASGVKIGIDQGSRSSDGVHYETGVGRVEADHVMIDGERYYFNEHDVRASLTDYTYESADLSVELLPFEVVEITFVHSSPILGPPVGGTPLSEETTQPIRGDGGDNTLRGTSRDDRIAGKAGNDKVFGRPGDDEIWGDEGADTLEGWGGDDTQRGGSGNDRLDGNQGDDVLNGNQGNDTLRGGSGDDDLMGGRGNDVLRGGEGADFLRGGAGYDTFLYDRGEISPGETISDFRIGQDIIQLNIPGVSSINDLNFSRNQSAGAVDIRIQGQGTIRLIGAFSVQEISQAGNFRFV</sequence>
<feature type="compositionally biased region" description="Basic and acidic residues" evidence="8">
    <location>
        <begin position="984"/>
        <end position="1005"/>
    </location>
</feature>
<comment type="subcellular location">
    <subcellularLocation>
        <location evidence="1">Membrane</location>
    </subcellularLocation>
    <subcellularLocation>
        <location evidence="2">Secreted</location>
    </subcellularLocation>
</comment>
<evidence type="ECO:0000256" key="4">
    <source>
        <dbReference type="ARBA" id="ARBA00022656"/>
    </source>
</evidence>
<feature type="compositionally biased region" description="Acidic residues" evidence="8">
    <location>
        <begin position="1006"/>
        <end position="1015"/>
    </location>
</feature>
<dbReference type="InterPro" id="IPR003995">
    <property type="entry name" value="RTX_toxin_determinant-A"/>
</dbReference>
<dbReference type="PRINTS" id="PR01488">
    <property type="entry name" value="RTXTOXINA"/>
</dbReference>
<dbReference type="GO" id="GO:0005509">
    <property type="term" value="F:calcium ion binding"/>
    <property type="evidence" value="ECO:0007669"/>
    <property type="project" value="InterPro"/>
</dbReference>
<dbReference type="EMBL" id="QOCE01000019">
    <property type="protein sequence ID" value="RBW57639.1"/>
    <property type="molecule type" value="Genomic_DNA"/>
</dbReference>
<dbReference type="InterPro" id="IPR011049">
    <property type="entry name" value="Serralysin-like_metalloprot_C"/>
</dbReference>
<keyword evidence="3" id="KW-0964">Secreted</keyword>
<reference evidence="9 10" key="1">
    <citation type="submission" date="2018-07" db="EMBL/GenBank/DDBJ databases">
        <title>Modular assembly of carbohydrate-degrading microbial communities in the ocean.</title>
        <authorList>
            <person name="Enke T.N."/>
            <person name="Datta M.S."/>
            <person name="Schwartzman J.A."/>
            <person name="Cermak N."/>
            <person name="Schmitz D.A."/>
            <person name="Barrere J."/>
            <person name="Cordero O.X."/>
        </authorList>
    </citation>
    <scope>NUCLEOTIDE SEQUENCE [LARGE SCALE GENOMIC DNA]</scope>
    <source>
        <strain evidence="9 10">C3M10</strain>
    </source>
</reference>
<evidence type="ECO:0000313" key="10">
    <source>
        <dbReference type="Proteomes" id="UP000252706"/>
    </source>
</evidence>
<dbReference type="InterPro" id="IPR050557">
    <property type="entry name" value="RTX_toxin/Mannuronan_C5-epim"/>
</dbReference>
<evidence type="ECO:0000256" key="3">
    <source>
        <dbReference type="ARBA" id="ARBA00022525"/>
    </source>
</evidence>
<feature type="region of interest" description="Disordered" evidence="8">
    <location>
        <begin position="263"/>
        <end position="282"/>
    </location>
</feature>
<evidence type="ECO:0000256" key="8">
    <source>
        <dbReference type="SAM" id="MobiDB-lite"/>
    </source>
</evidence>
<dbReference type="GO" id="GO:0016020">
    <property type="term" value="C:membrane"/>
    <property type="evidence" value="ECO:0007669"/>
    <property type="project" value="UniProtKB-SubCell"/>
</dbReference>
<keyword evidence="7" id="KW-0472">Membrane</keyword>
<dbReference type="PANTHER" id="PTHR38340">
    <property type="entry name" value="S-LAYER PROTEIN"/>
    <property type="match status" value="1"/>
</dbReference>
<dbReference type="InterPro" id="IPR018511">
    <property type="entry name" value="Hemolysin-typ_Ca-bd_CS"/>
</dbReference>
<comment type="caution">
    <text evidence="9">The sequence shown here is derived from an EMBL/GenBank/DDBJ whole genome shotgun (WGS) entry which is preliminary data.</text>
</comment>
<dbReference type="Gene3D" id="3.20.20.80">
    <property type="entry name" value="Glycosidases"/>
    <property type="match status" value="1"/>
</dbReference>
<dbReference type="SUPFAM" id="SSF51120">
    <property type="entry name" value="beta-Roll"/>
    <property type="match status" value="3"/>
</dbReference>
<dbReference type="GO" id="GO:0005576">
    <property type="term" value="C:extracellular region"/>
    <property type="evidence" value="ECO:0007669"/>
    <property type="project" value="UniProtKB-SubCell"/>
</dbReference>
<dbReference type="PANTHER" id="PTHR38340:SF1">
    <property type="entry name" value="S-LAYER PROTEIN"/>
    <property type="match status" value="1"/>
</dbReference>
<dbReference type="Pfam" id="PF00353">
    <property type="entry name" value="HemolysinCabind"/>
    <property type="match status" value="7"/>
</dbReference>
<gene>
    <name evidence="9" type="ORF">DS909_08065</name>
</gene>
<feature type="region of interest" description="Disordered" evidence="8">
    <location>
        <begin position="957"/>
        <end position="1068"/>
    </location>
</feature>
<evidence type="ECO:0000256" key="6">
    <source>
        <dbReference type="ARBA" id="ARBA00023026"/>
    </source>
</evidence>
<dbReference type="RefSeq" id="WP_113822939.1">
    <property type="nucleotide sequence ID" value="NZ_QOCE01000019.1"/>
</dbReference>